<name>A0A1H2GFK2_9GAMM</name>
<dbReference type="Proteomes" id="UP000243924">
    <property type="component" value="Chromosome I"/>
</dbReference>
<accession>A0A1H2GFK2</accession>
<organism evidence="1 2">
    <name type="scientific">Halopseudomonas salegens</name>
    <dbReference type="NCBI Taxonomy" id="1434072"/>
    <lineage>
        <taxon>Bacteria</taxon>
        <taxon>Pseudomonadati</taxon>
        <taxon>Pseudomonadota</taxon>
        <taxon>Gammaproteobacteria</taxon>
        <taxon>Pseudomonadales</taxon>
        <taxon>Pseudomonadaceae</taxon>
        <taxon>Halopseudomonas</taxon>
    </lineage>
</organism>
<dbReference type="STRING" id="1434072.SAMN05216210_2274"/>
<proteinExistence type="predicted"/>
<dbReference type="AlphaFoldDB" id="A0A1H2GFK2"/>
<reference evidence="2" key="1">
    <citation type="submission" date="2016-10" db="EMBL/GenBank/DDBJ databases">
        <authorList>
            <person name="Varghese N."/>
            <person name="Submissions S."/>
        </authorList>
    </citation>
    <scope>NUCLEOTIDE SEQUENCE [LARGE SCALE GENOMIC DNA]</scope>
    <source>
        <strain evidence="2">CECT 8338</strain>
    </source>
</reference>
<dbReference type="RefSeq" id="WP_157719188.1">
    <property type="nucleotide sequence ID" value="NZ_LT629787.1"/>
</dbReference>
<evidence type="ECO:0000313" key="2">
    <source>
        <dbReference type="Proteomes" id="UP000243924"/>
    </source>
</evidence>
<protein>
    <submittedName>
        <fullName evidence="1">Uncharacterized protein</fullName>
    </submittedName>
</protein>
<evidence type="ECO:0000313" key="1">
    <source>
        <dbReference type="EMBL" id="SDU18453.1"/>
    </source>
</evidence>
<sequence>MKSAEPALLDTCRPQQGYDRLLRRLDQALDMARTRQWLAGHSQPPLELEVKGLSAGDLLLLQQVLTRLGQHSSLAPPLYQAEQQYAADDCCQRPGTPA</sequence>
<keyword evidence="2" id="KW-1185">Reference proteome</keyword>
<dbReference type="EMBL" id="LT629787">
    <property type="protein sequence ID" value="SDU18453.1"/>
    <property type="molecule type" value="Genomic_DNA"/>
</dbReference>
<gene>
    <name evidence="1" type="ORF">SAMN05216210_2274</name>
</gene>